<dbReference type="Proteomes" id="UP001519460">
    <property type="component" value="Unassembled WGS sequence"/>
</dbReference>
<gene>
    <name evidence="1" type="ORF">BaRGS_00014365</name>
</gene>
<organism evidence="1 2">
    <name type="scientific">Batillaria attramentaria</name>
    <dbReference type="NCBI Taxonomy" id="370345"/>
    <lineage>
        <taxon>Eukaryota</taxon>
        <taxon>Metazoa</taxon>
        <taxon>Spiralia</taxon>
        <taxon>Lophotrochozoa</taxon>
        <taxon>Mollusca</taxon>
        <taxon>Gastropoda</taxon>
        <taxon>Caenogastropoda</taxon>
        <taxon>Sorbeoconcha</taxon>
        <taxon>Cerithioidea</taxon>
        <taxon>Batillariidae</taxon>
        <taxon>Batillaria</taxon>
    </lineage>
</organism>
<name>A0ABD0L5D7_9CAEN</name>
<protein>
    <submittedName>
        <fullName evidence="1">Uncharacterized protein</fullName>
    </submittedName>
</protein>
<evidence type="ECO:0000313" key="1">
    <source>
        <dbReference type="EMBL" id="KAK7494473.1"/>
    </source>
</evidence>
<dbReference type="AlphaFoldDB" id="A0ABD0L5D7"/>
<dbReference type="EMBL" id="JACVVK020000083">
    <property type="protein sequence ID" value="KAK7494473.1"/>
    <property type="molecule type" value="Genomic_DNA"/>
</dbReference>
<sequence>MLHQQTACHASQAMHACNPSFPLWLVSLHTPRVAHQSDRGIDTYESKEDIVYLVYRTFGWFIMPQARTRVFVLPQGEPAPSGSDDAVCCRVANTTTIT</sequence>
<evidence type="ECO:0000313" key="2">
    <source>
        <dbReference type="Proteomes" id="UP001519460"/>
    </source>
</evidence>
<accession>A0ABD0L5D7</accession>
<reference evidence="1 2" key="1">
    <citation type="journal article" date="2023" name="Sci. Data">
        <title>Genome assembly of the Korean intertidal mud-creeper Batillaria attramentaria.</title>
        <authorList>
            <person name="Patra A.K."/>
            <person name="Ho P.T."/>
            <person name="Jun S."/>
            <person name="Lee S.J."/>
            <person name="Kim Y."/>
            <person name="Won Y.J."/>
        </authorList>
    </citation>
    <scope>NUCLEOTIDE SEQUENCE [LARGE SCALE GENOMIC DNA]</scope>
    <source>
        <strain evidence="1">Wonlab-2016</strain>
    </source>
</reference>
<proteinExistence type="predicted"/>
<comment type="caution">
    <text evidence="1">The sequence shown here is derived from an EMBL/GenBank/DDBJ whole genome shotgun (WGS) entry which is preliminary data.</text>
</comment>
<keyword evidence="2" id="KW-1185">Reference proteome</keyword>